<name>A0A1H5KDZ7_9MICC</name>
<feature type="domain" description="OmpR/PhoB-type" evidence="4">
    <location>
        <begin position="303"/>
        <end position="397"/>
    </location>
</feature>
<dbReference type="Proteomes" id="UP000182725">
    <property type="component" value="Unassembled WGS sequence"/>
</dbReference>
<dbReference type="Pfam" id="PF00486">
    <property type="entry name" value="Trans_reg_C"/>
    <property type="match status" value="1"/>
</dbReference>
<evidence type="ECO:0000313" key="5">
    <source>
        <dbReference type="EMBL" id="SEE63042.1"/>
    </source>
</evidence>
<protein>
    <submittedName>
        <fullName evidence="5">Uroporphyrinogen-III synthase</fullName>
    </submittedName>
</protein>
<dbReference type="GO" id="GO:0006355">
    <property type="term" value="P:regulation of DNA-templated transcription"/>
    <property type="evidence" value="ECO:0007669"/>
    <property type="project" value="InterPro"/>
</dbReference>
<dbReference type="Gene3D" id="1.10.10.10">
    <property type="entry name" value="Winged helix-like DNA-binding domain superfamily/Winged helix DNA-binding domain"/>
    <property type="match status" value="1"/>
</dbReference>
<dbReference type="InterPro" id="IPR039793">
    <property type="entry name" value="UROS/Hem4"/>
</dbReference>
<dbReference type="NCBIfam" id="NF005568">
    <property type="entry name" value="PRK07239.1"/>
    <property type="match status" value="1"/>
</dbReference>
<dbReference type="SUPFAM" id="SSF46894">
    <property type="entry name" value="C-terminal effector domain of the bipartite response regulators"/>
    <property type="match status" value="1"/>
</dbReference>
<dbReference type="EMBL" id="FNTV01000001">
    <property type="protein sequence ID" value="SEE63042.1"/>
    <property type="molecule type" value="Genomic_DNA"/>
</dbReference>
<sequence length="403" mass="42049">MSETPESGQAKAGPAQPASTGQVAQPLRGFRIGVTAHRRAGDLIEALERKGATVMHAPALKIAPVEDDEALRAETAAVIAAAPDVVMVTTAYGMRRWIEAADAAGQGEELLATLATSAIYVRGPKARGAVRAAGLDDDGISADETTATLTDLVIDAGVEGKTVAVQVHGYTDVAALERLRQAGATVLTVTPYRWVNAEDGDKLPQLIEAVINREIDVLTFTSAPAVDAVLSTADALGRGAEFRHALRRDERSPSGEGLGAVVSAAVGPVTAAPLVHAGITPLIPERFRMGALIRLVSEYLESTGALQIKSAGSVLEIRGQSLSVDGVPVPLAPAPLQLLKALMEAGGTIRSHAELLTAMGVGDADHALHMTISRLRAALPDPTIVETVLKRGYRLRPPTNMAR</sequence>
<proteinExistence type="predicted"/>
<dbReference type="CDD" id="cd00383">
    <property type="entry name" value="trans_reg_C"/>
    <property type="match status" value="1"/>
</dbReference>
<dbReference type="AlphaFoldDB" id="A0A1H5KDZ7"/>
<dbReference type="InterPro" id="IPR016032">
    <property type="entry name" value="Sig_transdc_resp-reg_C-effctor"/>
</dbReference>
<dbReference type="PANTHER" id="PTHR40082:SF1">
    <property type="entry name" value="BLR5956 PROTEIN"/>
    <property type="match status" value="1"/>
</dbReference>
<feature type="region of interest" description="Disordered" evidence="3">
    <location>
        <begin position="1"/>
        <end position="24"/>
    </location>
</feature>
<evidence type="ECO:0000256" key="3">
    <source>
        <dbReference type="SAM" id="MobiDB-lite"/>
    </source>
</evidence>
<dbReference type="GO" id="GO:0004852">
    <property type="term" value="F:uroporphyrinogen-III synthase activity"/>
    <property type="evidence" value="ECO:0007669"/>
    <property type="project" value="InterPro"/>
</dbReference>
<dbReference type="SMART" id="SM00862">
    <property type="entry name" value="Trans_reg_C"/>
    <property type="match status" value="1"/>
</dbReference>
<dbReference type="PANTHER" id="PTHR40082">
    <property type="entry name" value="BLR5956 PROTEIN"/>
    <property type="match status" value="1"/>
</dbReference>
<dbReference type="Pfam" id="PF02602">
    <property type="entry name" value="HEM4"/>
    <property type="match status" value="1"/>
</dbReference>
<dbReference type="GO" id="GO:0003677">
    <property type="term" value="F:DNA binding"/>
    <property type="evidence" value="ECO:0007669"/>
    <property type="project" value="UniProtKB-UniRule"/>
</dbReference>
<keyword evidence="1 2" id="KW-0238">DNA-binding</keyword>
<evidence type="ECO:0000256" key="2">
    <source>
        <dbReference type="PROSITE-ProRule" id="PRU01091"/>
    </source>
</evidence>
<evidence type="ECO:0000259" key="4">
    <source>
        <dbReference type="PROSITE" id="PS51755"/>
    </source>
</evidence>
<dbReference type="CDD" id="cd06578">
    <property type="entry name" value="HemD"/>
    <property type="match status" value="1"/>
</dbReference>
<organism evidence="5 6">
    <name type="scientific">Arthrobacter alpinus</name>
    <dbReference type="NCBI Taxonomy" id="656366"/>
    <lineage>
        <taxon>Bacteria</taxon>
        <taxon>Bacillati</taxon>
        <taxon>Actinomycetota</taxon>
        <taxon>Actinomycetes</taxon>
        <taxon>Micrococcales</taxon>
        <taxon>Micrococcaceae</taxon>
        <taxon>Arthrobacter</taxon>
    </lineage>
</organism>
<dbReference type="SUPFAM" id="SSF69618">
    <property type="entry name" value="HemD-like"/>
    <property type="match status" value="1"/>
</dbReference>
<dbReference type="InterPro" id="IPR036388">
    <property type="entry name" value="WH-like_DNA-bd_sf"/>
</dbReference>
<evidence type="ECO:0000256" key="1">
    <source>
        <dbReference type="ARBA" id="ARBA00023125"/>
    </source>
</evidence>
<dbReference type="PROSITE" id="PS51755">
    <property type="entry name" value="OMPR_PHOB"/>
    <property type="match status" value="1"/>
</dbReference>
<gene>
    <name evidence="5" type="ORF">SAMN04489740_1973</name>
</gene>
<evidence type="ECO:0000313" key="6">
    <source>
        <dbReference type="Proteomes" id="UP000182725"/>
    </source>
</evidence>
<dbReference type="RefSeq" id="WP_074711493.1">
    <property type="nucleotide sequence ID" value="NZ_FNTV01000001.1"/>
</dbReference>
<dbReference type="GO" id="GO:0000160">
    <property type="term" value="P:phosphorelay signal transduction system"/>
    <property type="evidence" value="ECO:0007669"/>
    <property type="project" value="InterPro"/>
</dbReference>
<dbReference type="Gene3D" id="3.40.50.10090">
    <property type="match status" value="2"/>
</dbReference>
<feature type="DNA-binding region" description="OmpR/PhoB-type" evidence="2">
    <location>
        <begin position="303"/>
        <end position="397"/>
    </location>
</feature>
<accession>A0A1H5KDZ7</accession>
<dbReference type="InterPro" id="IPR003754">
    <property type="entry name" value="4pyrrol_synth_uPrphyn_synth"/>
</dbReference>
<dbReference type="GO" id="GO:0006780">
    <property type="term" value="P:uroporphyrinogen III biosynthetic process"/>
    <property type="evidence" value="ECO:0007669"/>
    <property type="project" value="InterPro"/>
</dbReference>
<dbReference type="InterPro" id="IPR001867">
    <property type="entry name" value="OmpR/PhoB-type_DNA-bd"/>
</dbReference>
<reference evidence="5 6" key="1">
    <citation type="submission" date="2016-10" db="EMBL/GenBank/DDBJ databases">
        <authorList>
            <person name="de Groot N.N."/>
        </authorList>
    </citation>
    <scope>NUCLEOTIDE SEQUENCE [LARGE SCALE GENOMIC DNA]</scope>
    <source>
        <strain evidence="5 6">DSM 22274</strain>
    </source>
</reference>
<dbReference type="InterPro" id="IPR036108">
    <property type="entry name" value="4pyrrol_syn_uPrphyn_synt_sf"/>
</dbReference>